<dbReference type="EMBL" id="CP002819">
    <property type="protein sequence ID" value="AEG70157.1"/>
    <property type="molecule type" value="Genomic_DNA"/>
</dbReference>
<feature type="compositionally biased region" description="Basic and acidic residues" evidence="1">
    <location>
        <begin position="15"/>
        <end position="27"/>
    </location>
</feature>
<feature type="region of interest" description="Disordered" evidence="1">
    <location>
        <begin position="1"/>
        <end position="95"/>
    </location>
</feature>
<evidence type="ECO:0000313" key="2">
    <source>
        <dbReference type="EMBL" id="AEG70157.1"/>
    </source>
</evidence>
<reference evidence="2 3" key="1">
    <citation type="journal article" date="2011" name="J. Bacteriol.">
        <title>Complete genome sequence of the plant pathogen Ralstonia solanacearum strain Po82.</title>
        <authorList>
            <person name="Xu J."/>
            <person name="Zheng H.J."/>
            <person name="Liu L."/>
            <person name="Pan Z.C."/>
            <person name="Prior P."/>
            <person name="Tang B."/>
            <person name="Xu J.S."/>
            <person name="Zhang H."/>
            <person name="Tian Q."/>
            <person name="Zhang L.Q."/>
            <person name="Feng J."/>
        </authorList>
    </citation>
    <scope>NUCLEOTIDE SEQUENCE [LARGE SCALE GENOMIC DNA]</scope>
    <source>
        <strain evidence="2 3">Po82</strain>
    </source>
</reference>
<dbReference type="HOGENOM" id="CLU_762621_0_0_4"/>
<dbReference type="AlphaFoldDB" id="F6G433"/>
<protein>
    <submittedName>
        <fullName evidence="2">Uncharacterized protein</fullName>
    </submittedName>
</protein>
<feature type="region of interest" description="Disordered" evidence="1">
    <location>
        <begin position="126"/>
        <end position="146"/>
    </location>
</feature>
<proteinExistence type="predicted"/>
<accession>F6G433</accession>
<dbReference type="PATRIC" id="fig|1031711.3.peg.2796"/>
<feature type="compositionally biased region" description="Basic residues" evidence="1">
    <location>
        <begin position="59"/>
        <end position="68"/>
    </location>
</feature>
<dbReference type="KEGG" id="rsn:RSPO_c02865"/>
<gene>
    <name evidence="2" type="ordered locus">RSPO_c02865</name>
</gene>
<name>F6G433_RALS8</name>
<organism evidence="2 3">
    <name type="scientific">Ralstonia solanacearum (strain Po82)</name>
    <dbReference type="NCBI Taxonomy" id="1031711"/>
    <lineage>
        <taxon>Bacteria</taxon>
        <taxon>Pseudomonadati</taxon>
        <taxon>Pseudomonadota</taxon>
        <taxon>Betaproteobacteria</taxon>
        <taxon>Burkholderiales</taxon>
        <taxon>Burkholderiaceae</taxon>
        <taxon>Ralstonia</taxon>
        <taxon>Ralstonia solanacearum species complex</taxon>
    </lineage>
</organism>
<dbReference type="Proteomes" id="UP000007953">
    <property type="component" value="Chromosome"/>
</dbReference>
<sequence>MGRTGPQRPRQAPPDLRRRLSPERSRAVDLQLRARGYGRAVPPLRRARGRGQAPDGRARGRRGRRRHPGAAAGAARLRASAQGRPHLQPAGRARRHLRDRARHLHRPHPQPVAAGGAGLLRLARTPGLPDVRHGRDTGGTGGHGGRMTVARARRGLALLAAAALTLPTGVAQARHHRAAKPAPAADKAYTVPDNLSQLCVADAKPLQQALAAQWTPAPASLDQWSSLARTIACDLSGARDLGWHRVPLRTYATTLRFPFTWIESQGVGSKAQRRTRVFRSSAQLPSRLEFNVSGSLQEVRYDARRGVLSVRFLRRDAAATGSHPAPIAPPPPPGQCAGTQLQFQQQNGVWLLSGVEPVPGSPC</sequence>
<dbReference type="eggNOG" id="ENOG5033W21">
    <property type="taxonomic scope" value="Bacteria"/>
</dbReference>
<evidence type="ECO:0000256" key="1">
    <source>
        <dbReference type="SAM" id="MobiDB-lite"/>
    </source>
</evidence>
<evidence type="ECO:0000313" key="3">
    <source>
        <dbReference type="Proteomes" id="UP000007953"/>
    </source>
</evidence>
<feature type="compositionally biased region" description="Low complexity" evidence="1">
    <location>
        <begin position="69"/>
        <end position="84"/>
    </location>
</feature>